<dbReference type="Pfam" id="PF00155">
    <property type="entry name" value="Aminotran_1_2"/>
    <property type="match status" value="1"/>
</dbReference>
<evidence type="ECO:0000313" key="12">
    <source>
        <dbReference type="Proteomes" id="UP000005104"/>
    </source>
</evidence>
<dbReference type="RefSeq" id="WP_007779345.1">
    <property type="nucleotide sequence ID" value="NZ_CM001441.1"/>
</dbReference>
<evidence type="ECO:0000256" key="1">
    <source>
        <dbReference type="ARBA" id="ARBA00001933"/>
    </source>
</evidence>
<dbReference type="InterPro" id="IPR015421">
    <property type="entry name" value="PyrdxlP-dep_Trfase_major"/>
</dbReference>
<protein>
    <recommendedName>
        <fullName evidence="9">Histidinol-phosphate aminotransferase</fullName>
        <ecNumber evidence="9">2.6.1.9</ecNumber>
    </recommendedName>
    <alternativeName>
        <fullName evidence="9">Imidazole acetol-phosphate transaminase</fullName>
    </alternativeName>
</protein>
<dbReference type="InterPro" id="IPR004839">
    <property type="entry name" value="Aminotransferase_I/II_large"/>
</dbReference>
<organism evidence="11 12">
    <name type="scientific">Desulfosporosinus youngiae DSM 17734</name>
    <dbReference type="NCBI Taxonomy" id="768710"/>
    <lineage>
        <taxon>Bacteria</taxon>
        <taxon>Bacillati</taxon>
        <taxon>Bacillota</taxon>
        <taxon>Clostridia</taxon>
        <taxon>Eubacteriales</taxon>
        <taxon>Desulfitobacteriaceae</taxon>
        <taxon>Desulfosporosinus</taxon>
    </lineage>
</organism>
<comment type="similarity">
    <text evidence="2 9">Belongs to the class-II pyridoxal-phosphate-dependent aminotransferase family. Histidinol-phosphate aminotransferase subfamily.</text>
</comment>
<dbReference type="InterPro" id="IPR015422">
    <property type="entry name" value="PyrdxlP-dep_Trfase_small"/>
</dbReference>
<accession>H5XS88</accession>
<evidence type="ECO:0000256" key="7">
    <source>
        <dbReference type="ARBA" id="ARBA00022898"/>
    </source>
</evidence>
<dbReference type="PROSITE" id="PS00599">
    <property type="entry name" value="AA_TRANSFER_CLASS_2"/>
    <property type="match status" value="1"/>
</dbReference>
<dbReference type="STRING" id="768710.DesyoDRAFT_0662"/>
<reference evidence="11 12" key="1">
    <citation type="submission" date="2011-11" db="EMBL/GenBank/DDBJ databases">
        <title>The Noncontiguous Finished genome of Desulfosporosinus youngiae DSM 17734.</title>
        <authorList>
            <consortium name="US DOE Joint Genome Institute (JGI-PGF)"/>
            <person name="Lucas S."/>
            <person name="Han J."/>
            <person name="Lapidus A."/>
            <person name="Cheng J.-F."/>
            <person name="Goodwin L."/>
            <person name="Pitluck S."/>
            <person name="Peters L."/>
            <person name="Ovchinnikova G."/>
            <person name="Lu M."/>
            <person name="Land M.L."/>
            <person name="Hauser L."/>
            <person name="Pester M."/>
            <person name="Spring S."/>
            <person name="Ollivier B."/>
            <person name="Rattei T."/>
            <person name="Klenk H.-P."/>
            <person name="Wagner M."/>
            <person name="Loy A."/>
            <person name="Woyke T.J."/>
        </authorList>
    </citation>
    <scope>NUCLEOTIDE SEQUENCE [LARGE SCALE GENOMIC DNA]</scope>
    <source>
        <strain evidence="11 12">DSM 17734</strain>
    </source>
</reference>
<comment type="subunit">
    <text evidence="3 9">Homodimer.</text>
</comment>
<keyword evidence="6 9" id="KW-0808">Transferase</keyword>
<name>H5XS88_9FIRM</name>
<dbReference type="EMBL" id="CM001441">
    <property type="protein sequence ID" value="EHQ87840.1"/>
    <property type="molecule type" value="Genomic_DNA"/>
</dbReference>
<feature type="domain" description="Aminotransferase class I/classII large" evidence="10">
    <location>
        <begin position="29"/>
        <end position="344"/>
    </location>
</feature>
<dbReference type="Proteomes" id="UP000005104">
    <property type="component" value="Chromosome"/>
</dbReference>
<dbReference type="UniPathway" id="UPA00031">
    <property type="reaction ID" value="UER00012"/>
</dbReference>
<dbReference type="InterPro" id="IPR005861">
    <property type="entry name" value="HisP_aminotrans"/>
</dbReference>
<dbReference type="OrthoDB" id="9813612at2"/>
<evidence type="ECO:0000259" key="10">
    <source>
        <dbReference type="Pfam" id="PF00155"/>
    </source>
</evidence>
<comment type="catalytic activity">
    <reaction evidence="9">
        <text>L-histidinol phosphate + 2-oxoglutarate = 3-(imidazol-4-yl)-2-oxopropyl phosphate + L-glutamate</text>
        <dbReference type="Rhea" id="RHEA:23744"/>
        <dbReference type="ChEBI" id="CHEBI:16810"/>
        <dbReference type="ChEBI" id="CHEBI:29985"/>
        <dbReference type="ChEBI" id="CHEBI:57766"/>
        <dbReference type="ChEBI" id="CHEBI:57980"/>
        <dbReference type="EC" id="2.6.1.9"/>
    </reaction>
</comment>
<dbReference type="SUPFAM" id="SSF53383">
    <property type="entry name" value="PLP-dependent transferases"/>
    <property type="match status" value="1"/>
</dbReference>
<dbReference type="EC" id="2.6.1.9" evidence="9"/>
<evidence type="ECO:0000313" key="11">
    <source>
        <dbReference type="EMBL" id="EHQ87840.1"/>
    </source>
</evidence>
<dbReference type="GO" id="GO:0004400">
    <property type="term" value="F:histidinol-phosphate transaminase activity"/>
    <property type="evidence" value="ECO:0007669"/>
    <property type="project" value="UniProtKB-UniRule"/>
</dbReference>
<feature type="modified residue" description="N6-(pyridoxal phosphate)lysine" evidence="9">
    <location>
        <position position="217"/>
    </location>
</feature>
<dbReference type="eggNOG" id="COG0079">
    <property type="taxonomic scope" value="Bacteria"/>
</dbReference>
<evidence type="ECO:0000256" key="3">
    <source>
        <dbReference type="ARBA" id="ARBA00011738"/>
    </source>
</evidence>
<keyword evidence="4 9" id="KW-0032">Aminotransferase</keyword>
<dbReference type="Gene3D" id="3.90.1150.10">
    <property type="entry name" value="Aspartate Aminotransferase, domain 1"/>
    <property type="match status" value="1"/>
</dbReference>
<keyword evidence="8 9" id="KW-0368">Histidine biosynthesis</keyword>
<dbReference type="AlphaFoldDB" id="H5XS88"/>
<evidence type="ECO:0000256" key="2">
    <source>
        <dbReference type="ARBA" id="ARBA00007970"/>
    </source>
</evidence>
<evidence type="ECO:0000256" key="5">
    <source>
        <dbReference type="ARBA" id="ARBA00022605"/>
    </source>
</evidence>
<dbReference type="GO" id="GO:0000105">
    <property type="term" value="P:L-histidine biosynthetic process"/>
    <property type="evidence" value="ECO:0007669"/>
    <property type="project" value="UniProtKB-UniRule"/>
</dbReference>
<keyword evidence="12" id="KW-1185">Reference proteome</keyword>
<evidence type="ECO:0000256" key="4">
    <source>
        <dbReference type="ARBA" id="ARBA00022576"/>
    </source>
</evidence>
<dbReference type="PANTHER" id="PTHR42885">
    <property type="entry name" value="HISTIDINOL-PHOSPHATE AMINOTRANSFERASE-RELATED"/>
    <property type="match status" value="1"/>
</dbReference>
<comment type="pathway">
    <text evidence="9">Amino-acid biosynthesis; L-histidine biosynthesis; L-histidine from 5-phospho-alpha-D-ribose 1-diphosphate: step 7/9.</text>
</comment>
<evidence type="ECO:0000256" key="9">
    <source>
        <dbReference type="HAMAP-Rule" id="MF_01023"/>
    </source>
</evidence>
<comment type="cofactor">
    <cofactor evidence="1 9">
        <name>pyridoxal 5'-phosphate</name>
        <dbReference type="ChEBI" id="CHEBI:597326"/>
    </cofactor>
</comment>
<dbReference type="HOGENOM" id="CLU_017584_3_1_9"/>
<dbReference type="CDD" id="cd00609">
    <property type="entry name" value="AAT_like"/>
    <property type="match status" value="1"/>
</dbReference>
<dbReference type="NCBIfam" id="TIGR01141">
    <property type="entry name" value="hisC"/>
    <property type="match status" value="1"/>
</dbReference>
<dbReference type="InterPro" id="IPR001917">
    <property type="entry name" value="Aminotrans_II_pyridoxalP_BS"/>
</dbReference>
<sequence length="361" mass="40093">MERKSANPEGLVRPAVRQLVPYETKYMPECIKLDANENPFPWPAKMRETLVAEKLAFNRYPDGMGQDLKTRIAKYTATSPEGILIGNGSDELIQMILLTFGGAGKSLIIHPPTFGMYQIYAQLTETTVVEVPLLNGLDLDTEQMLRASQAPEAQLVIICNPNNPTGSLFPREEILRLVGESGKIVVVDEAYAEFSGETLIPEIKNYPNLVIMRTFSKAFGMAGLRVGYLLGQPGTISLINRVRPPFNVNSFSQRAGILALDYLNEYQEQIQQIKAETQKLQAALNGVPNLRVYPTRANFILFKPEDPDRWASELLRRGFLVRNMGVLPALGKCLRISAGLPEENEGFIRAVREISAAALSL</sequence>
<keyword evidence="7 9" id="KW-0663">Pyridoxal phosphate</keyword>
<dbReference type="Gene3D" id="3.40.640.10">
    <property type="entry name" value="Type I PLP-dependent aspartate aminotransferase-like (Major domain)"/>
    <property type="match status" value="1"/>
</dbReference>
<evidence type="ECO:0000256" key="6">
    <source>
        <dbReference type="ARBA" id="ARBA00022679"/>
    </source>
</evidence>
<evidence type="ECO:0000256" key="8">
    <source>
        <dbReference type="ARBA" id="ARBA00023102"/>
    </source>
</evidence>
<dbReference type="GO" id="GO:0030170">
    <property type="term" value="F:pyridoxal phosphate binding"/>
    <property type="evidence" value="ECO:0007669"/>
    <property type="project" value="InterPro"/>
</dbReference>
<proteinExistence type="inferred from homology"/>
<dbReference type="HAMAP" id="MF_01023">
    <property type="entry name" value="HisC_aminotrans_2"/>
    <property type="match status" value="1"/>
</dbReference>
<keyword evidence="5 9" id="KW-0028">Amino-acid biosynthesis</keyword>
<dbReference type="PANTHER" id="PTHR42885:SF2">
    <property type="entry name" value="HISTIDINOL-PHOSPHATE AMINOTRANSFERASE"/>
    <property type="match status" value="1"/>
</dbReference>
<gene>
    <name evidence="9" type="primary">hisC</name>
    <name evidence="11" type="ORF">DesyoDRAFT_0662</name>
</gene>
<dbReference type="InterPro" id="IPR015424">
    <property type="entry name" value="PyrdxlP-dep_Trfase"/>
</dbReference>